<reference evidence="2 3" key="1">
    <citation type="journal article" date="2014" name="BMC Microbiol.">
        <title>The oxygen-independent metabolism of cyclic monoterpenes in Castellaniella defragrans 65Phen.</title>
        <authorList>
            <person name="Petasch J."/>
            <person name="Disch E.M."/>
            <person name="Markert S."/>
            <person name="Becher D."/>
            <person name="Schweder T."/>
            <person name="Huttel B."/>
            <person name="Reinhardt R."/>
            <person name="Harder J."/>
        </authorList>
    </citation>
    <scope>NUCLEOTIDE SEQUENCE [LARGE SCALE GENOMIC DNA]</scope>
    <source>
        <strain evidence="2">65Phen</strain>
    </source>
</reference>
<dbReference type="InterPro" id="IPR038740">
    <property type="entry name" value="BioF2-like_GNAT_dom"/>
</dbReference>
<dbReference type="AlphaFoldDB" id="W8X060"/>
<dbReference type="KEGG" id="cdn:BN940_14996"/>
<dbReference type="STRING" id="1437824.BN940_14996"/>
<name>W8X060_CASD6</name>
<protein>
    <recommendedName>
        <fullName evidence="1">BioF2-like acetyltransferase domain-containing protein</fullName>
    </recommendedName>
</protein>
<gene>
    <name evidence="2" type="ORF">BN940_14996</name>
</gene>
<keyword evidence="3" id="KW-1185">Reference proteome</keyword>
<evidence type="ECO:0000259" key="1">
    <source>
        <dbReference type="Pfam" id="PF13480"/>
    </source>
</evidence>
<dbReference type="Proteomes" id="UP000019805">
    <property type="component" value="Chromosome"/>
</dbReference>
<dbReference type="Pfam" id="PF13480">
    <property type="entry name" value="Acetyltransf_6"/>
    <property type="match status" value="1"/>
</dbReference>
<evidence type="ECO:0000313" key="2">
    <source>
        <dbReference type="EMBL" id="CDM25443.1"/>
    </source>
</evidence>
<feature type="domain" description="BioF2-like acetyltransferase" evidence="1">
    <location>
        <begin position="194"/>
        <end position="341"/>
    </location>
</feature>
<dbReference type="InterPro" id="IPR016181">
    <property type="entry name" value="Acyl_CoA_acyltransferase"/>
</dbReference>
<dbReference type="SUPFAM" id="SSF55729">
    <property type="entry name" value="Acyl-CoA N-acyltransferases (Nat)"/>
    <property type="match status" value="1"/>
</dbReference>
<dbReference type="EMBL" id="HG916765">
    <property type="protein sequence ID" value="CDM25443.1"/>
    <property type="molecule type" value="Genomic_DNA"/>
</dbReference>
<dbReference type="HOGENOM" id="CLU_046277_2_0_4"/>
<sequence length="413" mass="46568">MVPEPVMNPDPSPLRDTASRSLPGLRIALHADLAPLESAWRALLPRCDCSAFQTWAWNRAWQDCIGEAQGVRPRILLLCDADGRVLGLFPLGLYRRGGLRVLAFLGDVVSDYRMPLLARDWITGVPAGAFAGLWRECLALIAEADVVLLERMPAGFDGRPNPMAALAGAEHVENAWLARLPASAEAYRAQRSRKMLADNRRNMRRLQDQGACSHTPAHAPDAADAVLAELFRQKSRRWRETGSRDLFADPAYRAFYGTLTRDELAGGLVSLCSLRAGRALVATHWGLAFRGRYYWILPGYTGGELARYSPGRLLLQAQIEWAIGQGFEVFDLTVGEEAYKKAWAGDSLPLYRWRQARTFKGHLFLYAGRLKEAARNIRWLRRGIRRLRQLRRFKQIEQLKHIQRPERPGGPHD</sequence>
<dbReference type="Gene3D" id="3.40.630.30">
    <property type="match status" value="1"/>
</dbReference>
<accession>W8X060</accession>
<proteinExistence type="predicted"/>
<dbReference type="eggNOG" id="COG5653">
    <property type="taxonomic scope" value="Bacteria"/>
</dbReference>
<evidence type="ECO:0000313" key="3">
    <source>
        <dbReference type="Proteomes" id="UP000019805"/>
    </source>
</evidence>
<organism evidence="2 3">
    <name type="scientific">Castellaniella defragrans (strain DSM 12143 / CCUG 39792 / 65Phen)</name>
    <name type="common">Alcaligenes defragrans</name>
    <dbReference type="NCBI Taxonomy" id="1437824"/>
    <lineage>
        <taxon>Bacteria</taxon>
        <taxon>Pseudomonadati</taxon>
        <taxon>Pseudomonadota</taxon>
        <taxon>Betaproteobacteria</taxon>
        <taxon>Burkholderiales</taxon>
        <taxon>Alcaligenaceae</taxon>
        <taxon>Castellaniella</taxon>
    </lineage>
</organism>